<feature type="transmembrane region" description="Helical" evidence="10">
    <location>
        <begin position="112"/>
        <end position="131"/>
    </location>
</feature>
<feature type="transmembrane region" description="Helical" evidence="10">
    <location>
        <begin position="230"/>
        <end position="247"/>
    </location>
</feature>
<evidence type="ECO:0000256" key="7">
    <source>
        <dbReference type="ARBA" id="ARBA00022989"/>
    </source>
</evidence>
<keyword evidence="4 10" id="KW-0812">Transmembrane</keyword>
<name>A0ABY8AGI6_9ACTN</name>
<evidence type="ECO:0000256" key="8">
    <source>
        <dbReference type="ARBA" id="ARBA00023136"/>
    </source>
</evidence>
<dbReference type="EMBL" id="CP095749">
    <property type="protein sequence ID" value="WEB44139.1"/>
    <property type="molecule type" value="Genomic_DNA"/>
</dbReference>
<evidence type="ECO:0000256" key="4">
    <source>
        <dbReference type="ARBA" id="ARBA00022692"/>
    </source>
</evidence>
<feature type="transmembrane region" description="Helical" evidence="10">
    <location>
        <begin position="397"/>
        <end position="416"/>
    </location>
</feature>
<feature type="transmembrane region" description="Helical" evidence="10">
    <location>
        <begin position="75"/>
        <end position="100"/>
    </location>
</feature>
<dbReference type="Proteomes" id="UP001218629">
    <property type="component" value="Chromosome"/>
</dbReference>
<organism evidence="11 12">
    <name type="scientific">Streptomyces yunnanensis</name>
    <dbReference type="NCBI Taxonomy" id="156453"/>
    <lineage>
        <taxon>Bacteria</taxon>
        <taxon>Bacillati</taxon>
        <taxon>Actinomycetota</taxon>
        <taxon>Actinomycetes</taxon>
        <taxon>Kitasatosporales</taxon>
        <taxon>Streptomycetaceae</taxon>
        <taxon>Streptomyces</taxon>
    </lineage>
</organism>
<dbReference type="RefSeq" id="WP_275310383.1">
    <property type="nucleotide sequence ID" value="NZ_CP095749.1"/>
</dbReference>
<evidence type="ECO:0000256" key="6">
    <source>
        <dbReference type="ARBA" id="ARBA00022984"/>
    </source>
</evidence>
<feature type="compositionally biased region" description="Low complexity" evidence="9">
    <location>
        <begin position="1"/>
        <end position="15"/>
    </location>
</feature>
<evidence type="ECO:0000256" key="2">
    <source>
        <dbReference type="ARBA" id="ARBA00022448"/>
    </source>
</evidence>
<evidence type="ECO:0000256" key="3">
    <source>
        <dbReference type="ARBA" id="ARBA00022475"/>
    </source>
</evidence>
<feature type="transmembrane region" description="Helical" evidence="10">
    <location>
        <begin position="564"/>
        <end position="586"/>
    </location>
</feature>
<protein>
    <submittedName>
        <fullName evidence="11">Murein biosynthesis integral membrane protein MurJ</fullName>
    </submittedName>
</protein>
<feature type="transmembrane region" description="Helical" evidence="10">
    <location>
        <begin position="195"/>
        <end position="218"/>
    </location>
</feature>
<dbReference type="NCBIfam" id="TIGR01695">
    <property type="entry name" value="murJ_mviN"/>
    <property type="match status" value="1"/>
</dbReference>
<feature type="transmembrane region" description="Helical" evidence="10">
    <location>
        <begin position="355"/>
        <end position="376"/>
    </location>
</feature>
<feature type="transmembrane region" description="Helical" evidence="10">
    <location>
        <begin position="436"/>
        <end position="457"/>
    </location>
</feature>
<keyword evidence="12" id="KW-1185">Reference proteome</keyword>
<dbReference type="PANTHER" id="PTHR43549:SF3">
    <property type="entry name" value="MULTIDRUG RESISTANCE PROTEIN YPNP-RELATED"/>
    <property type="match status" value="1"/>
</dbReference>
<evidence type="ECO:0000256" key="5">
    <source>
        <dbReference type="ARBA" id="ARBA00022960"/>
    </source>
</evidence>
<keyword evidence="5" id="KW-0133">Cell shape</keyword>
<reference evidence="11 12" key="1">
    <citation type="submission" date="2022-03" db="EMBL/GenBank/DDBJ databases">
        <title>Streptomyces yunnanensis P86,complete genome.</title>
        <authorList>
            <person name="Chen S."/>
            <person name="Zhang Q."/>
        </authorList>
    </citation>
    <scope>NUCLEOTIDE SEQUENCE [LARGE SCALE GENOMIC DNA]</scope>
    <source>
        <strain evidence="11 12">P86</strain>
    </source>
</reference>
<feature type="transmembrane region" description="Helical" evidence="10">
    <location>
        <begin position="497"/>
        <end position="516"/>
    </location>
</feature>
<feature type="transmembrane region" description="Helical" evidence="10">
    <location>
        <begin position="152"/>
        <end position="175"/>
    </location>
</feature>
<evidence type="ECO:0000313" key="12">
    <source>
        <dbReference type="Proteomes" id="UP001218629"/>
    </source>
</evidence>
<keyword evidence="7 10" id="KW-1133">Transmembrane helix</keyword>
<dbReference type="Pfam" id="PF03023">
    <property type="entry name" value="MurJ"/>
    <property type="match status" value="1"/>
</dbReference>
<dbReference type="CDD" id="cd13123">
    <property type="entry name" value="MATE_MurJ_like"/>
    <property type="match status" value="1"/>
</dbReference>
<dbReference type="PRINTS" id="PR01806">
    <property type="entry name" value="VIRFACTRMVIN"/>
</dbReference>
<keyword evidence="8 10" id="KW-0472">Membrane</keyword>
<feature type="region of interest" description="Disordered" evidence="9">
    <location>
        <begin position="1"/>
        <end position="69"/>
    </location>
</feature>
<feature type="transmembrane region" description="Helical" evidence="10">
    <location>
        <begin position="536"/>
        <end position="558"/>
    </location>
</feature>
<feature type="transmembrane region" description="Helical" evidence="10">
    <location>
        <begin position="308"/>
        <end position="329"/>
    </location>
</feature>
<evidence type="ECO:0000256" key="9">
    <source>
        <dbReference type="SAM" id="MobiDB-lite"/>
    </source>
</evidence>
<evidence type="ECO:0000313" key="11">
    <source>
        <dbReference type="EMBL" id="WEB44139.1"/>
    </source>
</evidence>
<proteinExistence type="predicted"/>
<evidence type="ECO:0000256" key="10">
    <source>
        <dbReference type="SAM" id="Phobius"/>
    </source>
</evidence>
<comment type="subcellular location">
    <subcellularLocation>
        <location evidence="1">Cell membrane</location>
        <topology evidence="1">Multi-pass membrane protein</topology>
    </subcellularLocation>
</comment>
<feature type="transmembrane region" description="Helical" evidence="10">
    <location>
        <begin position="469"/>
        <end position="491"/>
    </location>
</feature>
<keyword evidence="2" id="KW-0813">Transport</keyword>
<dbReference type="InterPro" id="IPR052031">
    <property type="entry name" value="Membrane_Transporter-Flippase"/>
</dbReference>
<dbReference type="InterPro" id="IPR004268">
    <property type="entry name" value="MurJ"/>
</dbReference>
<sequence>MANDDGPWGPSWWGGTDMAAPSEESNGAGGLHSRLPDDTVPLRVSTARDPAPAATSEPEPEPKGGGSRLAKSSALMAAGTIVSRITGFLRTLVMAAAIGVGTLNDSYQVANVLPTMIYVLVGGGALNAVFVPQLVRAMKNDEDGGESYANRLLTLVVIVLAGATTLCVLAAPLLVRVMSPDIAADPQRMALTVAFARYCLPTMFFMGIHVILGQILNARGRFGAMMWTPVLNNVVIIASFAAFIWAFGGFTDSGVSPATITPEGVRLLGLGTLLGLAVQALAMLPYLRDAGVRLRPRFDFRGHGLGRAAGLAKWTLLFVLANQLGLIVVTELATKAGAAAERAGHPGSGFTTYQFAYQIWQMPQAIITVSVMTAVLPRISRAALDGDAAAVRDDISYGLRTSAVAVVPCAFAFLALGMPMATLLYASSGTEGAQGIGRALMGFGLGLIPYSAQYVVLRGFYAYEDTRTPFYNTLVVAAVNAAASAACFVLLPAHWAVAGMAASYGLGFAVGIAVAWRRLRKRLDGDLDGPRVLRTYVRLCTAAAPAALAGGAASTALLHALGTGALASLVALLVGAALLLGLFLALARLLKLPELDALFAMLRSRLGR</sequence>
<gene>
    <name evidence="11" type="primary">murJ</name>
    <name evidence="11" type="ORF">MOV08_35870</name>
</gene>
<dbReference type="PANTHER" id="PTHR43549">
    <property type="entry name" value="MULTIDRUG RESISTANCE PROTEIN YPNP-RELATED"/>
    <property type="match status" value="1"/>
</dbReference>
<keyword evidence="6" id="KW-0573">Peptidoglycan synthesis</keyword>
<accession>A0ABY8AGI6</accession>
<keyword evidence="3" id="KW-1003">Cell membrane</keyword>
<feature type="transmembrane region" description="Helical" evidence="10">
    <location>
        <begin position="267"/>
        <end position="287"/>
    </location>
</feature>
<evidence type="ECO:0000256" key="1">
    <source>
        <dbReference type="ARBA" id="ARBA00004651"/>
    </source>
</evidence>